<feature type="region of interest" description="Disordered" evidence="1">
    <location>
        <begin position="1"/>
        <end position="29"/>
    </location>
</feature>
<protein>
    <submittedName>
        <fullName evidence="2">Uncharacterized protein</fullName>
    </submittedName>
</protein>
<feature type="compositionally biased region" description="Basic and acidic residues" evidence="1">
    <location>
        <begin position="1"/>
        <end position="12"/>
    </location>
</feature>
<gene>
    <name evidence="2" type="ORF">B0T18DRAFT_414645</name>
</gene>
<keyword evidence="3" id="KW-1185">Reference proteome</keyword>
<feature type="region of interest" description="Disordered" evidence="1">
    <location>
        <begin position="47"/>
        <end position="75"/>
    </location>
</feature>
<evidence type="ECO:0000313" key="2">
    <source>
        <dbReference type="EMBL" id="KAK0743183.1"/>
    </source>
</evidence>
<accession>A0AA40EPP6</accession>
<evidence type="ECO:0000256" key="1">
    <source>
        <dbReference type="SAM" id="MobiDB-lite"/>
    </source>
</evidence>
<evidence type="ECO:0000313" key="3">
    <source>
        <dbReference type="Proteomes" id="UP001172155"/>
    </source>
</evidence>
<proteinExistence type="predicted"/>
<reference evidence="2" key="1">
    <citation type="submission" date="2023-06" db="EMBL/GenBank/DDBJ databases">
        <title>Genome-scale phylogeny and comparative genomics of the fungal order Sordariales.</title>
        <authorList>
            <consortium name="Lawrence Berkeley National Laboratory"/>
            <person name="Hensen N."/>
            <person name="Bonometti L."/>
            <person name="Westerberg I."/>
            <person name="Brannstrom I.O."/>
            <person name="Guillou S."/>
            <person name="Cros-Aarteil S."/>
            <person name="Calhoun S."/>
            <person name="Haridas S."/>
            <person name="Kuo A."/>
            <person name="Mondo S."/>
            <person name="Pangilinan J."/>
            <person name="Riley R."/>
            <person name="LaButti K."/>
            <person name="Andreopoulos B."/>
            <person name="Lipzen A."/>
            <person name="Chen C."/>
            <person name="Yanf M."/>
            <person name="Daum C."/>
            <person name="Ng V."/>
            <person name="Clum A."/>
            <person name="Steindorff A."/>
            <person name="Ohm R."/>
            <person name="Martin F."/>
            <person name="Silar P."/>
            <person name="Natvig D."/>
            <person name="Lalanne C."/>
            <person name="Gautier V."/>
            <person name="Ament-velasquez S.L."/>
            <person name="Kruys A."/>
            <person name="Hutchinson M.I."/>
            <person name="Powell A.J."/>
            <person name="Barry K."/>
            <person name="Miller A.N."/>
            <person name="Grigoriev I.V."/>
            <person name="Debuchy R."/>
            <person name="Gladieux P."/>
            <person name="Thoren M.H."/>
            <person name="Johannesson H."/>
        </authorList>
    </citation>
    <scope>NUCLEOTIDE SEQUENCE</scope>
    <source>
        <strain evidence="2">SMH3187-1</strain>
    </source>
</reference>
<dbReference type="AlphaFoldDB" id="A0AA40EPP6"/>
<organism evidence="2 3">
    <name type="scientific">Schizothecium vesticola</name>
    <dbReference type="NCBI Taxonomy" id="314040"/>
    <lineage>
        <taxon>Eukaryota</taxon>
        <taxon>Fungi</taxon>
        <taxon>Dikarya</taxon>
        <taxon>Ascomycota</taxon>
        <taxon>Pezizomycotina</taxon>
        <taxon>Sordariomycetes</taxon>
        <taxon>Sordariomycetidae</taxon>
        <taxon>Sordariales</taxon>
        <taxon>Schizotheciaceae</taxon>
        <taxon>Schizothecium</taxon>
    </lineage>
</organism>
<comment type="caution">
    <text evidence="2">The sequence shown here is derived from an EMBL/GenBank/DDBJ whole genome shotgun (WGS) entry which is preliminary data.</text>
</comment>
<name>A0AA40EPP6_9PEZI</name>
<dbReference type="EMBL" id="JAUKUD010000005">
    <property type="protein sequence ID" value="KAK0743183.1"/>
    <property type="molecule type" value="Genomic_DNA"/>
</dbReference>
<sequence length="137" mass="15373">MQQSQRDQDKKTRPLSQFKLQDPQTNSLKSIENEFLPSPAQIQPLKETHRNSLDTHSIAQKPQHPPMPPIKQSPHQAVARLAQSVERETLNLKVVSLTPTSGSIPGGDDVEMHLPFFHGVSAGPHFSHRIRLLFLPP</sequence>
<dbReference type="Proteomes" id="UP001172155">
    <property type="component" value="Unassembled WGS sequence"/>
</dbReference>
<feature type="compositionally biased region" description="Polar residues" evidence="1">
    <location>
        <begin position="14"/>
        <end position="29"/>
    </location>
</feature>